<dbReference type="InterPro" id="IPR029058">
    <property type="entry name" value="AB_hydrolase_fold"/>
</dbReference>
<dbReference type="Proteomes" id="UP001351900">
    <property type="component" value="Unassembled WGS sequence"/>
</dbReference>
<dbReference type="InterPro" id="IPR050471">
    <property type="entry name" value="AB_hydrolase"/>
</dbReference>
<protein>
    <submittedName>
        <fullName evidence="2">Alpha/beta hydrolase</fullName>
    </submittedName>
</protein>
<dbReference type="InterPro" id="IPR000073">
    <property type="entry name" value="AB_hydrolase_1"/>
</dbReference>
<dbReference type="GO" id="GO:0016787">
    <property type="term" value="F:hydrolase activity"/>
    <property type="evidence" value="ECO:0007669"/>
    <property type="project" value="UniProtKB-KW"/>
</dbReference>
<keyword evidence="2" id="KW-0378">Hydrolase</keyword>
<evidence type="ECO:0000313" key="2">
    <source>
        <dbReference type="EMBL" id="MEF2254271.1"/>
    </source>
</evidence>
<dbReference type="EMBL" id="JAZHOV010000002">
    <property type="protein sequence ID" value="MEF2254271.1"/>
    <property type="molecule type" value="Genomic_DNA"/>
</dbReference>
<evidence type="ECO:0000313" key="3">
    <source>
        <dbReference type="Proteomes" id="UP001351900"/>
    </source>
</evidence>
<gene>
    <name evidence="2" type="ORF">V2V91_03850</name>
</gene>
<dbReference type="Pfam" id="PF12697">
    <property type="entry name" value="Abhydrolase_6"/>
    <property type="match status" value="1"/>
</dbReference>
<dbReference type="PANTHER" id="PTHR43433:SF5">
    <property type="entry name" value="AB HYDROLASE-1 DOMAIN-CONTAINING PROTEIN"/>
    <property type="match status" value="1"/>
</dbReference>
<dbReference type="RefSeq" id="WP_331790851.1">
    <property type="nucleotide sequence ID" value="NZ_BAAAUO010000005.1"/>
</dbReference>
<dbReference type="PANTHER" id="PTHR43433">
    <property type="entry name" value="HYDROLASE, ALPHA/BETA FOLD FAMILY PROTEIN"/>
    <property type="match status" value="1"/>
</dbReference>
<name>A0ABU7V3K9_9MICO</name>
<feature type="domain" description="AB hydrolase-1" evidence="1">
    <location>
        <begin position="24"/>
        <end position="251"/>
    </location>
</feature>
<keyword evidence="3" id="KW-1185">Reference proteome</keyword>
<accession>A0ABU7V3K9</accession>
<dbReference type="Gene3D" id="3.40.50.1820">
    <property type="entry name" value="alpha/beta hydrolase"/>
    <property type="match status" value="1"/>
</dbReference>
<evidence type="ECO:0000259" key="1">
    <source>
        <dbReference type="Pfam" id="PF12697"/>
    </source>
</evidence>
<organism evidence="2 3">
    <name type="scientific">Microbacterium schleiferi</name>
    <dbReference type="NCBI Taxonomy" id="69362"/>
    <lineage>
        <taxon>Bacteria</taxon>
        <taxon>Bacillati</taxon>
        <taxon>Actinomycetota</taxon>
        <taxon>Actinomycetes</taxon>
        <taxon>Micrococcales</taxon>
        <taxon>Microbacteriaceae</taxon>
        <taxon>Microbacterium</taxon>
    </lineage>
</organism>
<proteinExistence type="predicted"/>
<comment type="caution">
    <text evidence="2">The sequence shown here is derived from an EMBL/GenBank/DDBJ whole genome shotgun (WGS) entry which is preliminary data.</text>
</comment>
<dbReference type="SUPFAM" id="SSF53474">
    <property type="entry name" value="alpha/beta-Hydrolases"/>
    <property type="match status" value="1"/>
</dbReference>
<reference evidence="2 3" key="1">
    <citation type="submission" date="2024-01" db="EMBL/GenBank/DDBJ databases">
        <title>the genome sequence of strain Microbacterium schleiferi NBRC 15075.</title>
        <authorList>
            <person name="Ding Y."/>
            <person name="Zhang G."/>
        </authorList>
    </citation>
    <scope>NUCLEOTIDE SEQUENCE [LARGE SCALE GENOMIC DNA]</scope>
    <source>
        <strain evidence="2 3">NBRC 15075</strain>
    </source>
</reference>
<sequence>MDTAISADGTRIAYETFGSGQPVVILGGAFSTASDGVPLAEALAALGLHGVTVDRRARGGSGDTAPYAPEREAEDVAAVVDAVGGRAALLGHSSGAVLALLAASRGAQVSHLFLSEPPVGFGQSHVPLDLPERLQGLLDEGRPEQVVTIFQREAVGLPDAMIAQIRESPMFPHLVGLAQSVVYDAALARACDSPDERMLGLDVPTAVLCGAETFPFLEVSSRALAEAMPAAELVIVPESRGHRPDPAATARVVAEWLGVV</sequence>